<organism evidence="4 5">
    <name type="scientific">Flavobacterium zepuense</name>
    <dbReference type="NCBI Taxonomy" id="2593302"/>
    <lineage>
        <taxon>Bacteria</taxon>
        <taxon>Pseudomonadati</taxon>
        <taxon>Bacteroidota</taxon>
        <taxon>Flavobacteriia</taxon>
        <taxon>Flavobacteriales</taxon>
        <taxon>Flavobacteriaceae</taxon>
        <taxon>Flavobacterium</taxon>
    </lineage>
</organism>
<evidence type="ECO:0000259" key="3">
    <source>
        <dbReference type="Pfam" id="PF00326"/>
    </source>
</evidence>
<sequence length="668" mass="73596">MQKLIIALILLINIFSASMFAQKKFELSDTGKFVNIGEPKISPDGKSIVIVVSRPDYEQNRYNYELVLVDIATGKQRILTQDRIVVAYPRWSPDGSKLAFIAKVSAAKDALAQIFIIPMNGGDAKQITKAPKSVQHFAWSPTSDEIAYATADEQKRKKEIEKGYTDFEIGNNDVFVNSQPTPTHIWLVNTLTFEQKRLTEGDWSLPVTIMPGPPSSPFSWSPDGKSILFTKVATAYSGDLIERTVNSVTVADKAIKQITPRTTLESYPNFSPDGSKISYWYKNSGRQESSYELWVTNTGSGTEGKVITDKLDRDVYCSVWMPDGKSFLVGAHNDNKTSLWTVTLDGKATQLDLGTICPNWSFWVDASVSKSGSIAFIGSNPTKPAELYYLKSATAKPIQLTNFNKEIAAMTLGKTETIRWGNDGLKHCGIVTYPANYEKGKKYPLVLLVHGGPNAASVEMFARFPQLLANQGYFTFEPNYRGSDNLGSAYKLAITENAGTGPGRDVMAGLEKLKATGIIDTDNIAVTGWSYGGFMTVWLAGHYGGWKCAVAGAAVTDWVDQYSFSDGNVARSGSLGGSPFVGDNMKKYIEQSPITEAHNIKAPTLILSNTADPRVPITQSYKLYHVLKDNGVVTKFIGWPVAAHNASDPVTLLERDKYWIDWLNTYLK</sequence>
<evidence type="ECO:0000313" key="4">
    <source>
        <dbReference type="EMBL" id="TRW25891.1"/>
    </source>
</evidence>
<name>A0A552V610_9FLAO</name>
<dbReference type="Gene3D" id="3.40.50.1820">
    <property type="entry name" value="alpha/beta hydrolase"/>
    <property type="match status" value="1"/>
</dbReference>
<dbReference type="InterPro" id="IPR011042">
    <property type="entry name" value="6-blade_b-propeller_TolB-like"/>
</dbReference>
<gene>
    <name evidence="4" type="ORF">FMM05_06620</name>
</gene>
<dbReference type="InterPro" id="IPR011659">
    <property type="entry name" value="WD40"/>
</dbReference>
<reference evidence="4 5" key="1">
    <citation type="submission" date="2019-07" db="EMBL/GenBank/DDBJ databases">
        <title>Flavobacterium sp. nov., isolated from glacier ice.</title>
        <authorList>
            <person name="Liu Q."/>
            <person name="Xin Y.-H."/>
        </authorList>
    </citation>
    <scope>NUCLEOTIDE SEQUENCE [LARGE SCALE GENOMIC DNA]</scope>
    <source>
        <strain evidence="4 5">ZT4R6</strain>
    </source>
</reference>
<evidence type="ECO:0000256" key="1">
    <source>
        <dbReference type="ARBA" id="ARBA00022801"/>
    </source>
</evidence>
<evidence type="ECO:0000256" key="2">
    <source>
        <dbReference type="ARBA" id="ARBA00022825"/>
    </source>
</evidence>
<keyword evidence="2" id="KW-0645">Protease</keyword>
<dbReference type="SUPFAM" id="SSF82171">
    <property type="entry name" value="DPP6 N-terminal domain-like"/>
    <property type="match status" value="1"/>
</dbReference>
<keyword evidence="1" id="KW-0378">Hydrolase</keyword>
<dbReference type="GO" id="GO:0004252">
    <property type="term" value="F:serine-type endopeptidase activity"/>
    <property type="evidence" value="ECO:0007669"/>
    <property type="project" value="TreeGrafter"/>
</dbReference>
<feature type="domain" description="Peptidase S9 prolyl oligopeptidase catalytic" evidence="3">
    <location>
        <begin position="465"/>
        <end position="668"/>
    </location>
</feature>
<dbReference type="Pfam" id="PF07676">
    <property type="entry name" value="PD40"/>
    <property type="match status" value="3"/>
</dbReference>
<dbReference type="InterPro" id="IPR029058">
    <property type="entry name" value="AB_hydrolase_fold"/>
</dbReference>
<keyword evidence="5" id="KW-1185">Reference proteome</keyword>
<dbReference type="EMBL" id="VJVZ01000003">
    <property type="protein sequence ID" value="TRW25891.1"/>
    <property type="molecule type" value="Genomic_DNA"/>
</dbReference>
<dbReference type="RefSeq" id="WP_143372555.1">
    <property type="nucleotide sequence ID" value="NZ_VJVZ01000003.1"/>
</dbReference>
<dbReference type="SUPFAM" id="SSF53474">
    <property type="entry name" value="alpha/beta-Hydrolases"/>
    <property type="match status" value="1"/>
</dbReference>
<dbReference type="PANTHER" id="PTHR42776:SF27">
    <property type="entry name" value="DIPEPTIDYL PEPTIDASE FAMILY MEMBER 6"/>
    <property type="match status" value="1"/>
</dbReference>
<dbReference type="AlphaFoldDB" id="A0A552V610"/>
<keyword evidence="2" id="KW-0720">Serine protease</keyword>
<dbReference type="InterPro" id="IPR001375">
    <property type="entry name" value="Peptidase_S9_cat"/>
</dbReference>
<comment type="caution">
    <text evidence="4">The sequence shown here is derived from an EMBL/GenBank/DDBJ whole genome shotgun (WGS) entry which is preliminary data.</text>
</comment>
<dbReference type="OrthoDB" id="9812921at2"/>
<proteinExistence type="predicted"/>
<dbReference type="GO" id="GO:0006508">
    <property type="term" value="P:proteolysis"/>
    <property type="evidence" value="ECO:0007669"/>
    <property type="project" value="InterPro"/>
</dbReference>
<evidence type="ECO:0000313" key="5">
    <source>
        <dbReference type="Proteomes" id="UP000320643"/>
    </source>
</evidence>
<dbReference type="Proteomes" id="UP000320643">
    <property type="component" value="Unassembled WGS sequence"/>
</dbReference>
<dbReference type="Gene3D" id="2.120.10.30">
    <property type="entry name" value="TolB, C-terminal domain"/>
    <property type="match status" value="2"/>
</dbReference>
<accession>A0A552V610</accession>
<dbReference type="PANTHER" id="PTHR42776">
    <property type="entry name" value="SERINE PEPTIDASE S9 FAMILY MEMBER"/>
    <property type="match status" value="1"/>
</dbReference>
<protein>
    <submittedName>
        <fullName evidence="4">S9 family peptidase</fullName>
    </submittedName>
</protein>
<dbReference type="Pfam" id="PF00326">
    <property type="entry name" value="Peptidase_S9"/>
    <property type="match status" value="1"/>
</dbReference>